<evidence type="ECO:0000313" key="2">
    <source>
        <dbReference type="EMBL" id="GLV70643.1"/>
    </source>
</evidence>
<reference evidence="1" key="1">
    <citation type="submission" date="2022-06" db="EMBL/GenBank/DDBJ databases">
        <title>Draft genome sequences of Pectobacterium carotovorum subsp. carotovorum str. NBRC12380.</title>
        <authorList>
            <person name="Wakabayashi Y."/>
            <person name="Kojima K."/>
        </authorList>
    </citation>
    <scope>NUCLEOTIDE SEQUENCE</scope>
    <source>
        <strain evidence="1">NBRC 12380</strain>
    </source>
</reference>
<dbReference type="Proteomes" id="UP001058167">
    <property type="component" value="Unassembled WGS sequence"/>
</dbReference>
<dbReference type="EMBL" id="BSRL01000007">
    <property type="protein sequence ID" value="GLV70643.1"/>
    <property type="molecule type" value="Genomic_DNA"/>
</dbReference>
<gene>
    <name evidence="2" type="ORF">Pcaca03_30870</name>
    <name evidence="1" type="ORF">SOASR016_29510</name>
</gene>
<sequence length="54" mass="6205">MSRAEEWVFRYSSFVTLLKTTQQESSAEKKDEKTRVQGASLVLSNQVINEEIVL</sequence>
<dbReference type="EMBL" id="BRLF01000007">
    <property type="protein sequence ID" value="GKX48199.1"/>
    <property type="molecule type" value="Genomic_DNA"/>
</dbReference>
<accession>A0AAI9L0E4</accession>
<protein>
    <submittedName>
        <fullName evidence="2">Uncharacterized protein</fullName>
    </submittedName>
</protein>
<comment type="caution">
    <text evidence="2">The sequence shown here is derived from an EMBL/GenBank/DDBJ whole genome shotgun (WGS) entry which is preliminary data.</text>
</comment>
<dbReference type="Proteomes" id="UP001165145">
    <property type="component" value="Unassembled WGS sequence"/>
</dbReference>
<dbReference type="RefSeq" id="WP_014917094.1">
    <property type="nucleotide sequence ID" value="NZ_BRLF01000007.1"/>
</dbReference>
<organism evidence="2 4">
    <name type="scientific">Pectobacterium carotovorum subsp. carotovorum</name>
    <name type="common">Erwinia carotovora subsp. carotovora</name>
    <dbReference type="NCBI Taxonomy" id="555"/>
    <lineage>
        <taxon>Bacteria</taxon>
        <taxon>Pseudomonadati</taxon>
        <taxon>Pseudomonadota</taxon>
        <taxon>Gammaproteobacteria</taxon>
        <taxon>Enterobacterales</taxon>
        <taxon>Pectobacteriaceae</taxon>
        <taxon>Pectobacterium</taxon>
    </lineage>
</organism>
<reference evidence="2" key="2">
    <citation type="submission" date="2023-02" db="EMBL/GenBank/DDBJ databases">
        <title>Pectobacterium carotovorum subsp. carotovorum NBRC 12380.</title>
        <authorList>
            <person name="Ichikawa N."/>
            <person name="Sato H."/>
            <person name="Tonouchi N."/>
        </authorList>
    </citation>
    <scope>NUCLEOTIDE SEQUENCE</scope>
    <source>
        <strain evidence="2">NBRC 12380</strain>
    </source>
</reference>
<evidence type="ECO:0000313" key="4">
    <source>
        <dbReference type="Proteomes" id="UP001165145"/>
    </source>
</evidence>
<keyword evidence="3" id="KW-1185">Reference proteome</keyword>
<name>A0AAI9L0E4_PECCC</name>
<proteinExistence type="predicted"/>
<dbReference type="AlphaFoldDB" id="A0AAI9L0E4"/>
<evidence type="ECO:0000313" key="1">
    <source>
        <dbReference type="EMBL" id="GKX48199.1"/>
    </source>
</evidence>
<evidence type="ECO:0000313" key="3">
    <source>
        <dbReference type="Proteomes" id="UP001058167"/>
    </source>
</evidence>